<evidence type="ECO:0000313" key="5">
    <source>
        <dbReference type="EMBL" id="SFI94836.1"/>
    </source>
</evidence>
<evidence type="ECO:0000256" key="3">
    <source>
        <dbReference type="ARBA" id="ARBA00022691"/>
    </source>
</evidence>
<accession>A0A1I3MDR5</accession>
<keyword evidence="4" id="KW-0671">Queuosine biosynthesis</keyword>
<dbReference type="Gene3D" id="3.40.1780.10">
    <property type="entry name" value="QueA-like"/>
    <property type="match status" value="1"/>
</dbReference>
<keyword evidence="1" id="KW-0963">Cytoplasm</keyword>
<dbReference type="InterPro" id="IPR003699">
    <property type="entry name" value="QueA"/>
</dbReference>
<evidence type="ECO:0000256" key="1">
    <source>
        <dbReference type="ARBA" id="ARBA00022490"/>
    </source>
</evidence>
<dbReference type="GO" id="GO:0008616">
    <property type="term" value="P:tRNA queuosine(34) biosynthetic process"/>
    <property type="evidence" value="ECO:0007669"/>
    <property type="project" value="UniProtKB-KW"/>
</dbReference>
<dbReference type="PANTHER" id="PTHR30307:SF0">
    <property type="entry name" value="S-ADENOSYLMETHIONINE:TRNA RIBOSYLTRANSFERASE-ISOMERASE"/>
    <property type="match status" value="1"/>
</dbReference>
<dbReference type="GO" id="GO:0051075">
    <property type="term" value="F:S-adenosylmethionine:tRNA ribosyltransferase-isomerase activity"/>
    <property type="evidence" value="ECO:0007669"/>
    <property type="project" value="TreeGrafter"/>
</dbReference>
<dbReference type="PANTHER" id="PTHR30307">
    <property type="entry name" value="S-ADENOSYLMETHIONINE:TRNA RIBOSYLTRANSFERASE-ISOMERASE"/>
    <property type="match status" value="1"/>
</dbReference>
<gene>
    <name evidence="5" type="ORF">SAMN05421852_1037</name>
</gene>
<dbReference type="RefSeq" id="WP_093228327.1">
    <property type="nucleotide sequence ID" value="NZ_FORR01000003.1"/>
</dbReference>
<dbReference type="InterPro" id="IPR042119">
    <property type="entry name" value="QueA_dom2"/>
</dbReference>
<keyword evidence="2 5" id="KW-0808">Transferase</keyword>
<proteinExistence type="predicted"/>
<protein>
    <submittedName>
        <fullName evidence="5">S-adenosylmethionine:tRNA ribosyltransferase-isomerase</fullName>
    </submittedName>
</protein>
<dbReference type="OrthoDB" id="9783887at2"/>
<evidence type="ECO:0000256" key="4">
    <source>
        <dbReference type="ARBA" id="ARBA00022785"/>
    </source>
</evidence>
<dbReference type="Gene3D" id="2.40.10.240">
    <property type="entry name" value="QueA-like"/>
    <property type="match status" value="1"/>
</dbReference>
<dbReference type="STRING" id="46223.SAMN05421852_1037"/>
<dbReference type="SUPFAM" id="SSF111337">
    <property type="entry name" value="QueA-like"/>
    <property type="match status" value="1"/>
</dbReference>
<dbReference type="InterPro" id="IPR042118">
    <property type="entry name" value="QueA_dom1"/>
</dbReference>
<name>A0A1I3MDR5_9BACL</name>
<dbReference type="EMBL" id="FORR01000003">
    <property type="protein sequence ID" value="SFI94836.1"/>
    <property type="molecule type" value="Genomic_DNA"/>
</dbReference>
<dbReference type="Proteomes" id="UP000199545">
    <property type="component" value="Unassembled WGS sequence"/>
</dbReference>
<evidence type="ECO:0000256" key="2">
    <source>
        <dbReference type="ARBA" id="ARBA00022679"/>
    </source>
</evidence>
<keyword evidence="3" id="KW-0949">S-adenosyl-L-methionine</keyword>
<reference evidence="5 6" key="1">
    <citation type="submission" date="2016-10" db="EMBL/GenBank/DDBJ databases">
        <authorList>
            <person name="de Groot N.N."/>
        </authorList>
    </citation>
    <scope>NUCLEOTIDE SEQUENCE [LARGE SCALE GENOMIC DNA]</scope>
    <source>
        <strain evidence="5 6">DSM 44778</strain>
    </source>
</reference>
<evidence type="ECO:0000313" key="6">
    <source>
        <dbReference type="Proteomes" id="UP000199545"/>
    </source>
</evidence>
<sequence length="345" mass="39384">MSITFHLPTALHASTPPERRGIRRDQVRLMVSDKHTGESIHTSFHQLPQFLRSGDVLVLNASRTIPALLYGKWYRQGQLLSDKVEIRLAHRLDERIWQALVITEGVKKGDFFYFSTKLFAEVIRVRSGFALIEMRFSLSGAFLFEQIYALGQPIRYEYVQNPWQLEYYQTVYGSFPGSVELPSAGRAFTWEMLFRLKQKGISIAFLLLHTGLSYFLGNQVNPEENGEEYMIPDRTATLVNQAKQSGGRVIAVGTTVVRALESAVSPTGQCMSTKGWTRLYIHSHYSLQLVDGLLTGFHEPEASHLDLLTAFVESHQLKQMYDEAIQQQYLWHEFGDLHLILPIST</sequence>
<keyword evidence="6" id="KW-1185">Reference proteome</keyword>
<dbReference type="AlphaFoldDB" id="A0A1I3MDR5"/>
<organism evidence="5 6">
    <name type="scientific">Thermoflavimicrobium dichotomicum</name>
    <dbReference type="NCBI Taxonomy" id="46223"/>
    <lineage>
        <taxon>Bacteria</taxon>
        <taxon>Bacillati</taxon>
        <taxon>Bacillota</taxon>
        <taxon>Bacilli</taxon>
        <taxon>Bacillales</taxon>
        <taxon>Thermoactinomycetaceae</taxon>
        <taxon>Thermoflavimicrobium</taxon>
    </lineage>
</organism>
<dbReference type="InterPro" id="IPR036100">
    <property type="entry name" value="QueA_sf"/>
</dbReference>
<keyword evidence="5" id="KW-0413">Isomerase</keyword>
<dbReference type="Pfam" id="PF02547">
    <property type="entry name" value="Queuosine_synth"/>
    <property type="match status" value="1"/>
</dbReference>